<organism evidence="1 2">
    <name type="scientific">Mikumi yellow baboon virus 1</name>
    <dbReference type="NCBI Taxonomy" id="1546177"/>
    <lineage>
        <taxon>Viruses</taxon>
        <taxon>Riboviria</taxon>
        <taxon>Orthornavirae</taxon>
        <taxon>Pisuviricota</taxon>
        <taxon>Pisoniviricetes</taxon>
        <taxon>Nidovirales</taxon>
        <taxon>Arnidovirineae</taxon>
        <taxon>Arteriviridae</taxon>
        <taxon>Simarterivirinae</taxon>
        <taxon>Thetaarterivirus</taxon>
        <taxon>Mitartevirus</taxon>
        <taxon>Thetaarterivirus mikelba</taxon>
        <taxon>Thetaarterivirus mikelba 1</taxon>
    </lineage>
</organism>
<accession>A0A089FYD1</accession>
<dbReference type="Proteomes" id="UP000160603">
    <property type="component" value="Genome"/>
</dbReference>
<dbReference type="InterPro" id="IPR002556">
    <property type="entry name" value="Arteri_GP3"/>
</dbReference>
<gene>
    <name evidence="1" type="primary">ORF3'</name>
</gene>
<evidence type="ECO:0000313" key="2">
    <source>
        <dbReference type="Proteomes" id="UP000160603"/>
    </source>
</evidence>
<reference evidence="1 2" key="1">
    <citation type="journal article" date="2014" name="J. Virol.">
        <title>Two Novel Simian Arteriviruses in Captive and Wild Baboons (Papio spp.).</title>
        <authorList>
            <person name="Bailey A.L."/>
            <person name="Lauck M."/>
            <person name="Sibley S.D."/>
            <person name="Pecotte J."/>
            <person name="Rice K."/>
            <person name="Weny G."/>
            <person name="Tumukunde A."/>
            <person name="Hyeroba D."/>
            <person name="Greene J."/>
            <person name="Correll M."/>
            <person name="Gleicher M."/>
            <person name="Friedrich T.C."/>
            <person name="Jahrling P.B."/>
            <person name="Kuhn J.H."/>
            <person name="Goldberg T.L."/>
            <person name="Rogers J."/>
            <person name="O'Connor D.H."/>
        </authorList>
    </citation>
    <scope>NUCLEOTIDE SEQUENCE [LARGE SCALE GENOMIC DNA]</scope>
    <source>
        <strain evidence="1">MYBV_M01</strain>
    </source>
</reference>
<evidence type="ECO:0000313" key="1">
    <source>
        <dbReference type="EMBL" id="AIP91261.1"/>
    </source>
</evidence>
<sequence>MAPLLYGRLISCFCVFYLVCSCCAYNNSSGPSPQGVCFLLPMKHNITINITLSTLFCTNDGAVEMEVDESHRGDDECPLSGFKPHGSTTGKYGSFLHHLDESFPLNLSSNPSHVYITILLTYIVSQYPSVLFDNTTNRVYAINVTETPTEWHFCINATDVHRLNLTHPIADIFTTGPPWDLYYVELLRPFLLSLLMLGLSRI</sequence>
<dbReference type="Pfam" id="PF01606">
    <property type="entry name" value="Arteri_env"/>
    <property type="match status" value="1"/>
</dbReference>
<protein>
    <submittedName>
        <fullName evidence="1">ORF3' protein</fullName>
    </submittedName>
</protein>
<name>A0A089FYD1_9NIDO</name>
<proteinExistence type="predicted"/>
<dbReference type="EMBL" id="KM110941">
    <property type="protein sequence ID" value="AIP91261.1"/>
    <property type="molecule type" value="Genomic_RNA"/>
</dbReference>